<protein>
    <submittedName>
        <fullName evidence="1">Uncharacterized protein</fullName>
    </submittedName>
</protein>
<keyword evidence="2" id="KW-1185">Reference proteome</keyword>
<accession>A0A3S0PQT8</accession>
<dbReference type="RefSeq" id="WP_126563119.1">
    <property type="nucleotide sequence ID" value="NZ_RYDJ01000081.1"/>
</dbReference>
<dbReference type="InterPro" id="IPR020830">
    <property type="entry name" value="GlycerAld_3-P_DH_AS"/>
</dbReference>
<dbReference type="GO" id="GO:0016620">
    <property type="term" value="F:oxidoreductase activity, acting on the aldehyde or oxo group of donors, NAD or NADP as acceptor"/>
    <property type="evidence" value="ECO:0007669"/>
    <property type="project" value="InterPro"/>
</dbReference>
<dbReference type="PROSITE" id="PS00071">
    <property type="entry name" value="GAPDH"/>
    <property type="match status" value="1"/>
</dbReference>
<dbReference type="PROSITE" id="PS51257">
    <property type="entry name" value="PROKAR_LIPOPROTEIN"/>
    <property type="match status" value="1"/>
</dbReference>
<sequence length="225" mass="25055">MKKVKEIVCIVIVTLITLSSCTTESIGPELMLKKIVEVSVDGSSSNTNLNYNGNKIVNIDKVDVLLEFYYTGDLITKIVEFNKLASHKNTLEYSYSDGKLTKIISSDGYVINYIHNNDGTISYEKRSKEAANLEVKIYHGVLSFQNGNLIKDDQILDNTGNGILSKKEISLGYDNTQNPLNNIVGFSKLLNYQQAISLNNNVVYVESSTVQLINDDQIISSIKRS</sequence>
<dbReference type="Proteomes" id="UP000280825">
    <property type="component" value="Unassembled WGS sequence"/>
</dbReference>
<proteinExistence type="predicted"/>
<feature type="non-terminal residue" evidence="1">
    <location>
        <position position="225"/>
    </location>
</feature>
<dbReference type="EMBL" id="RYDJ01000081">
    <property type="protein sequence ID" value="RTY98613.1"/>
    <property type="molecule type" value="Genomic_DNA"/>
</dbReference>
<gene>
    <name evidence="1" type="ORF">EKL98_15675</name>
</gene>
<dbReference type="AlphaFoldDB" id="A0A3S0PQT8"/>
<reference evidence="1 2" key="1">
    <citation type="submission" date="2018-12" db="EMBL/GenBank/DDBJ databases">
        <title>Flavobacterium sp. nov., isolated from glacier ice.</title>
        <authorList>
            <person name="Liu Q."/>
            <person name="Xin Y.-H."/>
        </authorList>
    </citation>
    <scope>NUCLEOTIDE SEQUENCE [LARGE SCALE GENOMIC DNA]</scope>
    <source>
        <strain evidence="1 2">RB1N8</strain>
    </source>
</reference>
<name>A0A3S0PQT8_9FLAO</name>
<evidence type="ECO:0000313" key="1">
    <source>
        <dbReference type="EMBL" id="RTY98613.1"/>
    </source>
</evidence>
<comment type="caution">
    <text evidence="1">The sequence shown here is derived from an EMBL/GenBank/DDBJ whole genome shotgun (WGS) entry which is preliminary data.</text>
</comment>
<evidence type="ECO:0000313" key="2">
    <source>
        <dbReference type="Proteomes" id="UP000280825"/>
    </source>
</evidence>
<organism evidence="1 2">
    <name type="scientific">Flavobacterium bomense</name>
    <dbReference type="NCBI Taxonomy" id="2497483"/>
    <lineage>
        <taxon>Bacteria</taxon>
        <taxon>Pseudomonadati</taxon>
        <taxon>Bacteroidota</taxon>
        <taxon>Flavobacteriia</taxon>
        <taxon>Flavobacteriales</taxon>
        <taxon>Flavobacteriaceae</taxon>
        <taxon>Flavobacterium</taxon>
    </lineage>
</organism>